<feature type="domain" description="DNA-binding protein H-NS-like C-terminal" evidence="6">
    <location>
        <begin position="81"/>
        <end position="113"/>
    </location>
</feature>
<evidence type="ECO:0000313" key="8">
    <source>
        <dbReference type="Proteomes" id="UP000735592"/>
    </source>
</evidence>
<dbReference type="Pfam" id="PF00816">
    <property type="entry name" value="Histone_HNS"/>
    <property type="match status" value="1"/>
</dbReference>
<keyword evidence="5" id="KW-0175">Coiled coil</keyword>
<reference evidence="7 8" key="1">
    <citation type="submission" date="2019-11" db="EMBL/GenBank/DDBJ databases">
        <title>Type strains purchased from KCTC, JCM and DSMZ.</title>
        <authorList>
            <person name="Lu H."/>
        </authorList>
    </citation>
    <scope>NUCLEOTIDE SEQUENCE [LARGE SCALE GENOMIC DNA]</scope>
    <source>
        <strain evidence="7 8">DSM 103461</strain>
    </source>
</reference>
<keyword evidence="3" id="KW-0963">Cytoplasm</keyword>
<accession>A0ABW9SJW5</accession>
<evidence type="ECO:0000256" key="2">
    <source>
        <dbReference type="ARBA" id="ARBA00010610"/>
    </source>
</evidence>
<dbReference type="PANTHER" id="PTHR38097:SF2">
    <property type="entry name" value="DNA-BINDING PROTEIN STPA"/>
    <property type="match status" value="1"/>
</dbReference>
<feature type="coiled-coil region" evidence="5">
    <location>
        <begin position="7"/>
        <end position="53"/>
    </location>
</feature>
<sequence length="114" mass="12748">MTSKPSKGQTMSTYAELQAQIKKLQEQAEQVKAKELETVIAEIKKKISEYDLTAEQLGFASTSKKTTKKATAKDSTVMYKNGDLTWSGATRGRKPDWVKEILEAGGDIEEYRVK</sequence>
<protein>
    <submittedName>
        <fullName evidence="7">H-NS histone family protein</fullName>
    </submittedName>
</protein>
<evidence type="ECO:0000259" key="6">
    <source>
        <dbReference type="Pfam" id="PF00816"/>
    </source>
</evidence>
<evidence type="ECO:0000256" key="3">
    <source>
        <dbReference type="ARBA" id="ARBA00022490"/>
    </source>
</evidence>
<dbReference type="InterPro" id="IPR037150">
    <property type="entry name" value="H-NS_C_dom_sf"/>
</dbReference>
<dbReference type="EMBL" id="WNKW01000001">
    <property type="protein sequence ID" value="MTW32302.1"/>
    <property type="molecule type" value="Genomic_DNA"/>
</dbReference>
<dbReference type="InterPro" id="IPR027444">
    <property type="entry name" value="H-NS_C_dom"/>
</dbReference>
<dbReference type="Proteomes" id="UP000735592">
    <property type="component" value="Unassembled WGS sequence"/>
</dbReference>
<keyword evidence="4" id="KW-0238">DNA-binding</keyword>
<dbReference type="SUPFAM" id="SSF81273">
    <property type="entry name" value="H-NS histone-like proteins"/>
    <property type="match status" value="1"/>
</dbReference>
<dbReference type="PANTHER" id="PTHR38097">
    <property type="match status" value="1"/>
</dbReference>
<dbReference type="Gene3D" id="4.10.430.10">
    <property type="entry name" value="Histone-like protein H-NS, C-terminal domain"/>
    <property type="match status" value="1"/>
</dbReference>
<keyword evidence="8" id="KW-1185">Reference proteome</keyword>
<organism evidence="7 8">
    <name type="scientific">Pseudoduganella danionis</name>
    <dbReference type="NCBI Taxonomy" id="1890295"/>
    <lineage>
        <taxon>Bacteria</taxon>
        <taxon>Pseudomonadati</taxon>
        <taxon>Pseudomonadota</taxon>
        <taxon>Betaproteobacteria</taxon>
        <taxon>Burkholderiales</taxon>
        <taxon>Oxalobacteraceae</taxon>
        <taxon>Telluria group</taxon>
        <taxon>Pseudoduganella</taxon>
    </lineage>
</organism>
<gene>
    <name evidence="7" type="ORF">GM655_05595</name>
</gene>
<name>A0ABW9SJW5_9BURK</name>
<comment type="similarity">
    <text evidence="2">Belongs to the histone-like protein H-NS family.</text>
</comment>
<proteinExistence type="inferred from homology"/>
<comment type="caution">
    <text evidence="7">The sequence shown here is derived from an EMBL/GenBank/DDBJ whole genome shotgun (WGS) entry which is preliminary data.</text>
</comment>
<evidence type="ECO:0000313" key="7">
    <source>
        <dbReference type="EMBL" id="MTW32302.1"/>
    </source>
</evidence>
<evidence type="ECO:0000256" key="4">
    <source>
        <dbReference type="ARBA" id="ARBA00023125"/>
    </source>
</evidence>
<evidence type="ECO:0000256" key="5">
    <source>
        <dbReference type="SAM" id="Coils"/>
    </source>
</evidence>
<comment type="subcellular location">
    <subcellularLocation>
        <location evidence="1">Cytoplasm</location>
        <location evidence="1">Nucleoid</location>
    </subcellularLocation>
</comment>
<evidence type="ECO:0000256" key="1">
    <source>
        <dbReference type="ARBA" id="ARBA00004453"/>
    </source>
</evidence>